<evidence type="ECO:0000313" key="5">
    <source>
        <dbReference type="EMBL" id="KAK4642675.1"/>
    </source>
</evidence>
<reference evidence="5 6" key="1">
    <citation type="journal article" date="2023" name="bioRxiv">
        <title>High-quality genome assemblies of four members of thePodospora anserinaspecies complex.</title>
        <authorList>
            <person name="Ament-Velasquez S.L."/>
            <person name="Vogan A.A."/>
            <person name="Wallerman O."/>
            <person name="Hartmann F."/>
            <person name="Gautier V."/>
            <person name="Silar P."/>
            <person name="Giraud T."/>
            <person name="Johannesson H."/>
        </authorList>
    </citation>
    <scope>NUCLEOTIDE SEQUENCE [LARGE SCALE GENOMIC DNA]</scope>
    <source>
        <strain evidence="5 6">CBS 112042</strain>
    </source>
</reference>
<gene>
    <name evidence="5" type="ORF">QC761_510910</name>
</gene>
<dbReference type="Pfam" id="PF13695">
    <property type="entry name" value="Zn_ribbon_3CxxC"/>
    <property type="match status" value="1"/>
</dbReference>
<dbReference type="InterPro" id="IPR027377">
    <property type="entry name" value="ZAR1/RTP1-5-like_Znf-3CxxC"/>
</dbReference>
<accession>A0ABR0FFD8</accession>
<dbReference type="RefSeq" id="XP_062731651.1">
    <property type="nucleotide sequence ID" value="XM_062880257.1"/>
</dbReference>
<evidence type="ECO:0000256" key="3">
    <source>
        <dbReference type="ARBA" id="ARBA00022833"/>
    </source>
</evidence>
<dbReference type="GeneID" id="87899739"/>
<keyword evidence="6" id="KW-1185">Reference proteome</keyword>
<evidence type="ECO:0000259" key="4">
    <source>
        <dbReference type="SMART" id="SM01328"/>
    </source>
</evidence>
<organism evidence="5 6">
    <name type="scientific">Podospora bellae-mahoneyi</name>
    <dbReference type="NCBI Taxonomy" id="2093777"/>
    <lineage>
        <taxon>Eukaryota</taxon>
        <taxon>Fungi</taxon>
        <taxon>Dikarya</taxon>
        <taxon>Ascomycota</taxon>
        <taxon>Pezizomycotina</taxon>
        <taxon>Sordariomycetes</taxon>
        <taxon>Sordariomycetidae</taxon>
        <taxon>Sordariales</taxon>
        <taxon>Podosporaceae</taxon>
        <taxon>Podospora</taxon>
    </lineage>
</organism>
<dbReference type="Proteomes" id="UP001322138">
    <property type="component" value="Unassembled WGS sequence"/>
</dbReference>
<dbReference type="SMART" id="SM01328">
    <property type="entry name" value="zf-3CxxC"/>
    <property type="match status" value="1"/>
</dbReference>
<feature type="domain" description="3CxxC-type" evidence="4">
    <location>
        <begin position="113"/>
        <end position="213"/>
    </location>
</feature>
<comment type="caution">
    <text evidence="5">The sequence shown here is derived from an EMBL/GenBank/DDBJ whole genome shotgun (WGS) entry which is preliminary data.</text>
</comment>
<proteinExistence type="predicted"/>
<evidence type="ECO:0000313" key="6">
    <source>
        <dbReference type="Proteomes" id="UP001322138"/>
    </source>
</evidence>
<sequence length="223" mass="25673">MEGDEKVPYRLFDPFFTPCYRMFGAQWRRAMAMLANQPLSKRFRHAKFESSAPLFGSTSTRWSTHKADDTTVKFPSLHADIEKALGTASIIPKPWFNDHSEDDGKATQEYFTHVMGRFKCQNQNCSKSGWSSKKVGILIRQFSGNGYYALVFKQRCRVCDKLGVLRLNQDSYVKRVVYRLKKWAGIAVEKPVFGGKRGERRHERKFCEACLAGYDCQKASLEE</sequence>
<name>A0ABR0FFD8_9PEZI</name>
<dbReference type="EMBL" id="JAFFGZ010000007">
    <property type="protein sequence ID" value="KAK4642675.1"/>
    <property type="molecule type" value="Genomic_DNA"/>
</dbReference>
<keyword evidence="3" id="KW-0862">Zinc</keyword>
<protein>
    <recommendedName>
        <fullName evidence="4">3CxxC-type domain-containing protein</fullName>
    </recommendedName>
</protein>
<keyword evidence="1" id="KW-0479">Metal-binding</keyword>
<evidence type="ECO:0000256" key="1">
    <source>
        <dbReference type="ARBA" id="ARBA00022723"/>
    </source>
</evidence>
<evidence type="ECO:0000256" key="2">
    <source>
        <dbReference type="ARBA" id="ARBA00022771"/>
    </source>
</evidence>
<keyword evidence="2" id="KW-0863">Zinc-finger</keyword>